<dbReference type="AlphaFoldDB" id="A0A7W6EEU3"/>
<feature type="domain" description="Fumarylacetoacetase-like C-terminal" evidence="3">
    <location>
        <begin position="73"/>
        <end position="277"/>
    </location>
</feature>
<dbReference type="GO" id="GO:0016853">
    <property type="term" value="F:isomerase activity"/>
    <property type="evidence" value="ECO:0007669"/>
    <property type="project" value="UniProtKB-ARBA"/>
</dbReference>
<evidence type="ECO:0000313" key="5">
    <source>
        <dbReference type="Proteomes" id="UP000542776"/>
    </source>
</evidence>
<dbReference type="GO" id="GO:0046872">
    <property type="term" value="F:metal ion binding"/>
    <property type="evidence" value="ECO:0007669"/>
    <property type="project" value="UniProtKB-KW"/>
</dbReference>
<dbReference type="GO" id="GO:0019752">
    <property type="term" value="P:carboxylic acid metabolic process"/>
    <property type="evidence" value="ECO:0007669"/>
    <property type="project" value="UniProtKB-ARBA"/>
</dbReference>
<dbReference type="FunFam" id="3.90.850.10:FF:000002">
    <property type="entry name" value="2-hydroxyhepta-2,4-diene-1,7-dioate isomerase"/>
    <property type="match status" value="1"/>
</dbReference>
<evidence type="ECO:0000256" key="2">
    <source>
        <dbReference type="ARBA" id="ARBA00022723"/>
    </source>
</evidence>
<dbReference type="EMBL" id="JACIEK010000001">
    <property type="protein sequence ID" value="MBB3997350.1"/>
    <property type="molecule type" value="Genomic_DNA"/>
</dbReference>
<evidence type="ECO:0000256" key="1">
    <source>
        <dbReference type="ARBA" id="ARBA00010211"/>
    </source>
</evidence>
<keyword evidence="5" id="KW-1185">Reference proteome</keyword>
<dbReference type="InterPro" id="IPR051121">
    <property type="entry name" value="FAH"/>
</dbReference>
<name>A0A7W6EEU3_9HYPH</name>
<accession>A0A7W6EEU3</accession>
<dbReference type="Gene3D" id="3.90.850.10">
    <property type="entry name" value="Fumarylacetoacetase-like, C-terminal domain"/>
    <property type="match status" value="1"/>
</dbReference>
<dbReference type="InterPro" id="IPR011234">
    <property type="entry name" value="Fumarylacetoacetase-like_C"/>
</dbReference>
<protein>
    <submittedName>
        <fullName evidence="4">2-keto-4-pentenoate hydratase/2-oxohepta-3-ene-1,7-dioic acid hydratase in catechol pathway</fullName>
    </submittedName>
</protein>
<dbReference type="SUPFAM" id="SSF56529">
    <property type="entry name" value="FAH"/>
    <property type="match status" value="1"/>
</dbReference>
<dbReference type="Proteomes" id="UP000542776">
    <property type="component" value="Unassembled WGS sequence"/>
</dbReference>
<dbReference type="PANTHER" id="PTHR42796">
    <property type="entry name" value="FUMARYLACETOACETATE HYDROLASE DOMAIN-CONTAINING PROTEIN 2A-RELATED"/>
    <property type="match status" value="1"/>
</dbReference>
<reference evidence="4 5" key="1">
    <citation type="submission" date="2020-08" db="EMBL/GenBank/DDBJ databases">
        <title>Genomic Encyclopedia of Type Strains, Phase IV (KMG-IV): sequencing the most valuable type-strain genomes for metagenomic binning, comparative biology and taxonomic classification.</title>
        <authorList>
            <person name="Goeker M."/>
        </authorList>
    </citation>
    <scope>NUCLEOTIDE SEQUENCE [LARGE SCALE GENOMIC DNA]</scope>
    <source>
        <strain evidence="4 5">DSM 102238</strain>
    </source>
</reference>
<evidence type="ECO:0000313" key="4">
    <source>
        <dbReference type="EMBL" id="MBB3997350.1"/>
    </source>
</evidence>
<evidence type="ECO:0000259" key="3">
    <source>
        <dbReference type="Pfam" id="PF01557"/>
    </source>
</evidence>
<comment type="similarity">
    <text evidence="1">Belongs to the FAH family.</text>
</comment>
<sequence length="282" mass="30413">MRLVRFGEVGAEKPGLIDDEFRLRDLSGEIDDLAGEALSRAGLAKIRALDPKSLPKTDPNQRLGPPVGGTRNFIAVGLNYADHARETGAEPPEEPVLFSKATSSIAGPRDEIVIPHGSTQLDWEVEVAVVIGERCFQVSEAEALDHVAGFTLCHDVSERNWQKERGGQWLKGKSAPGFGPLGPWLVTTDALSDPGRLDLWLDVNGRRMQAGSTADMIFDFRTIVSYVSQFMALEPGDVVTTGTPAGVGAGMKPPVFLKDGDIVTLGSEHLGEQRQMVSAQSR</sequence>
<dbReference type="PANTHER" id="PTHR42796:SF4">
    <property type="entry name" value="FUMARYLACETOACETATE HYDROLASE DOMAIN-CONTAINING PROTEIN 2A"/>
    <property type="match status" value="1"/>
</dbReference>
<keyword evidence="2" id="KW-0479">Metal-binding</keyword>
<gene>
    <name evidence="4" type="ORF">GGR04_001171</name>
</gene>
<dbReference type="Pfam" id="PF01557">
    <property type="entry name" value="FAA_hydrolase"/>
    <property type="match status" value="1"/>
</dbReference>
<proteinExistence type="inferred from homology"/>
<dbReference type="InterPro" id="IPR036663">
    <property type="entry name" value="Fumarylacetoacetase_C_sf"/>
</dbReference>
<dbReference type="RefSeq" id="WP_183198750.1">
    <property type="nucleotide sequence ID" value="NZ_JACIEK010000001.1"/>
</dbReference>
<comment type="caution">
    <text evidence="4">The sequence shown here is derived from an EMBL/GenBank/DDBJ whole genome shotgun (WGS) entry which is preliminary data.</text>
</comment>
<organism evidence="4 5">
    <name type="scientific">Aureimonas pseudogalii</name>
    <dbReference type="NCBI Taxonomy" id="1744844"/>
    <lineage>
        <taxon>Bacteria</taxon>
        <taxon>Pseudomonadati</taxon>
        <taxon>Pseudomonadota</taxon>
        <taxon>Alphaproteobacteria</taxon>
        <taxon>Hyphomicrobiales</taxon>
        <taxon>Aurantimonadaceae</taxon>
        <taxon>Aureimonas</taxon>
    </lineage>
</organism>